<dbReference type="PANTHER" id="PTHR12243">
    <property type="entry name" value="MADF DOMAIN TRANSCRIPTION FACTOR"/>
    <property type="match status" value="1"/>
</dbReference>
<evidence type="ECO:0000313" key="5">
    <source>
        <dbReference type="EMBL" id="SOQ39524.1"/>
    </source>
</evidence>
<dbReference type="GO" id="GO:0005667">
    <property type="term" value="C:transcription regulator complex"/>
    <property type="evidence" value="ECO:0007669"/>
    <property type="project" value="TreeGrafter"/>
</dbReference>
<gene>
    <name evidence="7" type="primary">LOC118275049</name>
    <name evidence="5" type="ORF">SFRICE_012287</name>
</gene>
<dbReference type="GO" id="GO:0005634">
    <property type="term" value="C:nucleus"/>
    <property type="evidence" value="ECO:0007669"/>
    <property type="project" value="UniProtKB-SubCell"/>
</dbReference>
<evidence type="ECO:0000256" key="1">
    <source>
        <dbReference type="PROSITE-ProRule" id="PRU00371"/>
    </source>
</evidence>
<dbReference type="GO" id="GO:0003677">
    <property type="term" value="F:DNA binding"/>
    <property type="evidence" value="ECO:0007669"/>
    <property type="project" value="InterPro"/>
</dbReference>
<feature type="region of interest" description="Disordered" evidence="2">
    <location>
        <begin position="149"/>
        <end position="171"/>
    </location>
</feature>
<feature type="domain" description="BESS" evidence="4">
    <location>
        <begin position="193"/>
        <end position="232"/>
    </location>
</feature>
<proteinExistence type="predicted"/>
<dbReference type="Pfam" id="PF02944">
    <property type="entry name" value="BESS"/>
    <property type="match status" value="1"/>
</dbReference>
<feature type="region of interest" description="Disordered" evidence="2">
    <location>
        <begin position="107"/>
        <end position="126"/>
    </location>
</feature>
<protein>
    <submittedName>
        <fullName evidence="5">SFRICE_012287</fullName>
    </submittedName>
    <submittedName>
        <fullName evidence="7">Uncharacterized protein LOC118275049</fullName>
    </submittedName>
</protein>
<dbReference type="OrthoDB" id="7121166at2759"/>
<name>A0A2H1VGY6_SPOFR</name>
<accession>A0A2H1VGY6</accession>
<dbReference type="Pfam" id="PF10545">
    <property type="entry name" value="MADF_DNA_bdg"/>
    <property type="match status" value="1"/>
</dbReference>
<dbReference type="EMBL" id="ODYU01002266">
    <property type="protein sequence ID" value="SOQ39524.1"/>
    <property type="molecule type" value="Genomic_DNA"/>
</dbReference>
<dbReference type="AlphaFoldDB" id="A0A2H1VGY6"/>
<evidence type="ECO:0000259" key="4">
    <source>
        <dbReference type="PROSITE" id="PS51031"/>
    </source>
</evidence>
<reference evidence="7" key="2">
    <citation type="submission" date="2025-04" db="UniProtKB">
        <authorList>
            <consortium name="RefSeq"/>
        </authorList>
    </citation>
    <scope>IDENTIFICATION</scope>
    <source>
        <tissue evidence="7">Whole larval tissue</tissue>
    </source>
</reference>
<reference evidence="5" key="1">
    <citation type="submission" date="2016-07" db="EMBL/GenBank/DDBJ databases">
        <authorList>
            <person name="Bretaudeau A."/>
        </authorList>
    </citation>
    <scope>NUCLEOTIDE SEQUENCE</scope>
    <source>
        <strain evidence="5">Rice</strain>
        <tissue evidence="5">Whole body</tissue>
    </source>
</reference>
<comment type="subcellular location">
    <subcellularLocation>
        <location evidence="1">Nucleus</location>
    </subcellularLocation>
</comment>
<dbReference type="SMART" id="SM00595">
    <property type="entry name" value="MADF"/>
    <property type="match status" value="1"/>
</dbReference>
<organism evidence="5">
    <name type="scientific">Spodoptera frugiperda</name>
    <name type="common">Fall armyworm</name>
    <dbReference type="NCBI Taxonomy" id="7108"/>
    <lineage>
        <taxon>Eukaryota</taxon>
        <taxon>Metazoa</taxon>
        <taxon>Ecdysozoa</taxon>
        <taxon>Arthropoda</taxon>
        <taxon>Hexapoda</taxon>
        <taxon>Insecta</taxon>
        <taxon>Pterygota</taxon>
        <taxon>Neoptera</taxon>
        <taxon>Endopterygota</taxon>
        <taxon>Lepidoptera</taxon>
        <taxon>Glossata</taxon>
        <taxon>Ditrysia</taxon>
        <taxon>Noctuoidea</taxon>
        <taxon>Noctuidae</taxon>
        <taxon>Amphipyrinae</taxon>
        <taxon>Spodoptera</taxon>
    </lineage>
</organism>
<keyword evidence="6" id="KW-1185">Reference proteome</keyword>
<keyword evidence="1" id="KW-0539">Nucleus</keyword>
<dbReference type="PROSITE" id="PS51031">
    <property type="entry name" value="BESS"/>
    <property type="match status" value="1"/>
</dbReference>
<dbReference type="PROSITE" id="PS51029">
    <property type="entry name" value="MADF"/>
    <property type="match status" value="1"/>
</dbReference>
<evidence type="ECO:0000259" key="3">
    <source>
        <dbReference type="PROSITE" id="PS51029"/>
    </source>
</evidence>
<dbReference type="GO" id="GO:0006357">
    <property type="term" value="P:regulation of transcription by RNA polymerase II"/>
    <property type="evidence" value="ECO:0007669"/>
    <property type="project" value="TreeGrafter"/>
</dbReference>
<dbReference type="InterPro" id="IPR039353">
    <property type="entry name" value="TF_Adf1"/>
</dbReference>
<dbReference type="Proteomes" id="UP000829999">
    <property type="component" value="Chromosome 11"/>
</dbReference>
<dbReference type="PANTHER" id="PTHR12243:SF67">
    <property type="entry name" value="COREPRESSOR OF PANGOLIN, ISOFORM A-RELATED"/>
    <property type="match status" value="1"/>
</dbReference>
<feature type="domain" description="MADF" evidence="3">
    <location>
        <begin position="10"/>
        <end position="103"/>
    </location>
</feature>
<dbReference type="InterPro" id="IPR006578">
    <property type="entry name" value="MADF-dom"/>
</dbReference>
<dbReference type="InterPro" id="IPR004210">
    <property type="entry name" value="BESS_motif"/>
</dbReference>
<evidence type="ECO:0000313" key="7">
    <source>
        <dbReference type="RefSeq" id="XP_035448787.1"/>
    </source>
</evidence>
<evidence type="ECO:0000256" key="2">
    <source>
        <dbReference type="SAM" id="MobiDB-lite"/>
    </source>
</evidence>
<feature type="compositionally biased region" description="Acidic residues" evidence="2">
    <location>
        <begin position="113"/>
        <end position="125"/>
    </location>
</feature>
<evidence type="ECO:0000313" key="6">
    <source>
        <dbReference type="Proteomes" id="UP000829999"/>
    </source>
</evidence>
<sequence>MSSYSLDVETFISEVKKYPEIWDTNCEDHRFKSKKQNAWAEIARVFITDFDEIPNKEKIDVYRKLHGKWRNIRDSFVRHRKRKYGKRGYVYAKYLTFLTDLYNTKNSQSGSDLECDNDDQSEEDENKLKKIGSKCKKFDLLNDSSLWGSDAEDSHSTIDNLKRKRTSKQDSNDIEYVETPFPDPSVSYTTPTEDEDRSFFESLLPAVREFNMDQKLEFRSEVLCLIKGLRSSNGKRNFIKLDPATGDFS</sequence>
<dbReference type="GeneID" id="118275049"/>
<dbReference type="RefSeq" id="XP_035448787.1">
    <property type="nucleotide sequence ID" value="XM_035592894.2"/>
</dbReference>